<dbReference type="Pfam" id="PF00575">
    <property type="entry name" value="S1"/>
    <property type="match status" value="2"/>
</dbReference>
<dbReference type="Gene3D" id="2.40.50.140">
    <property type="entry name" value="Nucleic acid-binding proteins"/>
    <property type="match status" value="2"/>
</dbReference>
<dbReference type="PRINTS" id="PR00681">
    <property type="entry name" value="RIBOSOMALS1"/>
</dbReference>
<dbReference type="RefSeq" id="WP_009532808.1">
    <property type="nucleotide sequence ID" value="NZ_CAJPPX010000063.1"/>
</dbReference>
<comment type="caution">
    <text evidence="4">The sequence shown here is derived from an EMBL/GenBank/DDBJ whole genome shotgun (WGS) entry which is preliminary data.</text>
</comment>
<dbReference type="CDD" id="cd05688">
    <property type="entry name" value="S1_RPS1_repeat_ec3"/>
    <property type="match status" value="1"/>
</dbReference>
<evidence type="ECO:0000313" key="5">
    <source>
        <dbReference type="Proteomes" id="UP000018466"/>
    </source>
</evidence>
<dbReference type="InterPro" id="IPR012340">
    <property type="entry name" value="NA-bd_OB-fold"/>
</dbReference>
<dbReference type="OrthoDB" id="9810507at2"/>
<keyword evidence="2" id="KW-0689">Ribosomal protein</keyword>
<dbReference type="GO" id="GO:0022627">
    <property type="term" value="C:cytosolic small ribosomal subunit"/>
    <property type="evidence" value="ECO:0007669"/>
    <property type="project" value="TreeGrafter"/>
</dbReference>
<sequence>MAEESMKDFEQEINESFKTAKKVENEDGGKWEHLQSLVESKEQFDVKIIEAVKGGCIAYLEDTRAFIPASQLSSSYVEKLEDYANKHITVVVITADPEKKRLVLSHRAIEQEEKEKEKAARLAELKVGDVLDGKVESLKDYGAFIDLGGATGLLHVSQISRKRVKTPADVLKEGQEVKVKIIKIGDGKISLSMRALEEPDDHFSGRNNTLEETGGFKYEEKTRATTNLGDLLKNIKL</sequence>
<dbReference type="PANTHER" id="PTHR10724:SF7">
    <property type="entry name" value="SMALL RIBOSOMAL SUBUNIT PROTEIN BS1C"/>
    <property type="match status" value="1"/>
</dbReference>
<evidence type="ECO:0000313" key="4">
    <source>
        <dbReference type="EMBL" id="EHO17376.1"/>
    </source>
</evidence>
<dbReference type="GO" id="GO:0003735">
    <property type="term" value="F:structural constituent of ribosome"/>
    <property type="evidence" value="ECO:0007669"/>
    <property type="project" value="TreeGrafter"/>
</dbReference>
<gene>
    <name evidence="4" type="ORF">HMPREF9623_00975</name>
</gene>
<dbReference type="SMART" id="SM00316">
    <property type="entry name" value="S1"/>
    <property type="match status" value="2"/>
</dbReference>
<evidence type="ECO:0000256" key="2">
    <source>
        <dbReference type="ARBA" id="ARBA00022980"/>
    </source>
</evidence>
<keyword evidence="3" id="KW-0687">Ribonucleoprotein</keyword>
<dbReference type="GO" id="GO:0003729">
    <property type="term" value="F:mRNA binding"/>
    <property type="evidence" value="ECO:0007669"/>
    <property type="project" value="TreeGrafter"/>
</dbReference>
<dbReference type="Proteomes" id="UP000018466">
    <property type="component" value="Unassembled WGS sequence"/>
</dbReference>
<evidence type="ECO:0000256" key="1">
    <source>
        <dbReference type="ARBA" id="ARBA00006767"/>
    </source>
</evidence>
<dbReference type="GeneID" id="86940735"/>
<dbReference type="AlphaFoldDB" id="A0A930D8J9"/>
<evidence type="ECO:0000256" key="3">
    <source>
        <dbReference type="ARBA" id="ARBA00023274"/>
    </source>
</evidence>
<dbReference type="GO" id="GO:0006412">
    <property type="term" value="P:translation"/>
    <property type="evidence" value="ECO:0007669"/>
    <property type="project" value="TreeGrafter"/>
</dbReference>
<dbReference type="InterPro" id="IPR050437">
    <property type="entry name" value="Ribos_protein_bS1-like"/>
</dbReference>
<dbReference type="EMBL" id="AGEL01000006">
    <property type="protein sequence ID" value="EHO17376.1"/>
    <property type="molecule type" value="Genomic_DNA"/>
</dbReference>
<dbReference type="FunFam" id="2.40.50.140:FF:000051">
    <property type="entry name" value="RNA-binding transcriptional accessory protein"/>
    <property type="match status" value="1"/>
</dbReference>
<dbReference type="SUPFAM" id="SSF50249">
    <property type="entry name" value="Nucleic acid-binding proteins"/>
    <property type="match status" value="2"/>
</dbReference>
<dbReference type="InterPro" id="IPR035104">
    <property type="entry name" value="Ribosomal_protein_S1-like"/>
</dbReference>
<protein>
    <submittedName>
        <fullName evidence="4">Uncharacterized protein</fullName>
    </submittedName>
</protein>
<dbReference type="CDD" id="cd04465">
    <property type="entry name" value="S1_RPS1_repeat_ec2_hs2"/>
    <property type="match status" value="1"/>
</dbReference>
<organism evidence="4 5">
    <name type="scientific">Stomatobaculum longum</name>
    <dbReference type="NCBI Taxonomy" id="796942"/>
    <lineage>
        <taxon>Bacteria</taxon>
        <taxon>Bacillati</taxon>
        <taxon>Bacillota</taxon>
        <taxon>Clostridia</taxon>
        <taxon>Lachnospirales</taxon>
        <taxon>Lachnospiraceae</taxon>
        <taxon>Stomatobaculum</taxon>
    </lineage>
</organism>
<keyword evidence="5" id="KW-1185">Reference proteome</keyword>
<name>A0A930D8J9_9FIRM</name>
<accession>A0A930D8J9</accession>
<dbReference type="PROSITE" id="PS50126">
    <property type="entry name" value="S1"/>
    <property type="match status" value="2"/>
</dbReference>
<proteinExistence type="inferred from homology"/>
<dbReference type="InterPro" id="IPR003029">
    <property type="entry name" value="S1_domain"/>
</dbReference>
<dbReference type="PANTHER" id="PTHR10724">
    <property type="entry name" value="30S RIBOSOMAL PROTEIN S1"/>
    <property type="match status" value="1"/>
</dbReference>
<reference evidence="4 5" key="1">
    <citation type="submission" date="2011-10" db="EMBL/GenBank/DDBJ databases">
        <title>The Genome Sequence of Lachnospiraceae bacterium ACC2.</title>
        <authorList>
            <consortium name="The Broad Institute Genome Sequencing Platform"/>
            <person name="Earl A."/>
            <person name="Ward D."/>
            <person name="Feldgarden M."/>
            <person name="Gevers D."/>
            <person name="Sizova M."/>
            <person name="Hazen A."/>
            <person name="Epstein S."/>
            <person name="Young S.K."/>
            <person name="Zeng Q."/>
            <person name="Gargeya S."/>
            <person name="Fitzgerald M."/>
            <person name="Haas B."/>
            <person name="Abouelleil A."/>
            <person name="Alvarado L."/>
            <person name="Arachchi H.M."/>
            <person name="Berlin A."/>
            <person name="Brown A."/>
            <person name="Chapman S.B."/>
            <person name="Chen Z."/>
            <person name="Dunbar C."/>
            <person name="Freedman E."/>
            <person name="Gearin G."/>
            <person name="Goldberg J."/>
            <person name="Griggs A."/>
            <person name="Gujja S."/>
            <person name="Heiman D."/>
            <person name="Howarth C."/>
            <person name="Larson L."/>
            <person name="Lui A."/>
            <person name="MacDonald P.J.P."/>
            <person name="Montmayeur A."/>
            <person name="Murphy C."/>
            <person name="Neiman D."/>
            <person name="Pearson M."/>
            <person name="Priest M."/>
            <person name="Roberts A."/>
            <person name="Saif S."/>
            <person name="Shea T."/>
            <person name="Shenoy N."/>
            <person name="Sisk P."/>
            <person name="Stolte C."/>
            <person name="Sykes S."/>
            <person name="Wortman J."/>
            <person name="Nusbaum C."/>
            <person name="Birren B."/>
        </authorList>
    </citation>
    <scope>NUCLEOTIDE SEQUENCE [LARGE SCALE GENOMIC DNA]</scope>
    <source>
        <strain evidence="4 5">ACC2</strain>
    </source>
</reference>
<comment type="similarity">
    <text evidence="1">Belongs to the bacterial ribosomal protein bS1 family.</text>
</comment>